<evidence type="ECO:0000313" key="2">
    <source>
        <dbReference type="EMBL" id="GMH11900.1"/>
    </source>
</evidence>
<dbReference type="AlphaFoldDB" id="A0AAD3SI11"/>
<name>A0AAD3SI11_NEPGR</name>
<gene>
    <name evidence="2" type="ORF">Nepgr_013741</name>
</gene>
<protein>
    <submittedName>
        <fullName evidence="2">Uncharacterized protein</fullName>
    </submittedName>
</protein>
<dbReference type="Proteomes" id="UP001279734">
    <property type="component" value="Unassembled WGS sequence"/>
</dbReference>
<organism evidence="2 3">
    <name type="scientific">Nepenthes gracilis</name>
    <name type="common">Slender pitcher plant</name>
    <dbReference type="NCBI Taxonomy" id="150966"/>
    <lineage>
        <taxon>Eukaryota</taxon>
        <taxon>Viridiplantae</taxon>
        <taxon>Streptophyta</taxon>
        <taxon>Embryophyta</taxon>
        <taxon>Tracheophyta</taxon>
        <taxon>Spermatophyta</taxon>
        <taxon>Magnoliopsida</taxon>
        <taxon>eudicotyledons</taxon>
        <taxon>Gunneridae</taxon>
        <taxon>Pentapetalae</taxon>
        <taxon>Caryophyllales</taxon>
        <taxon>Nepenthaceae</taxon>
        <taxon>Nepenthes</taxon>
    </lineage>
</organism>
<reference evidence="2" key="1">
    <citation type="submission" date="2023-05" db="EMBL/GenBank/DDBJ databases">
        <title>Nepenthes gracilis genome sequencing.</title>
        <authorList>
            <person name="Fukushima K."/>
        </authorList>
    </citation>
    <scope>NUCLEOTIDE SEQUENCE</scope>
    <source>
        <strain evidence="2">SING2019-196</strain>
    </source>
</reference>
<dbReference type="EMBL" id="BSYO01000011">
    <property type="protein sequence ID" value="GMH11900.1"/>
    <property type="molecule type" value="Genomic_DNA"/>
</dbReference>
<evidence type="ECO:0000256" key="1">
    <source>
        <dbReference type="SAM" id="MobiDB-lite"/>
    </source>
</evidence>
<keyword evidence="3" id="KW-1185">Reference proteome</keyword>
<feature type="compositionally biased region" description="Basic and acidic residues" evidence="1">
    <location>
        <begin position="89"/>
        <end position="106"/>
    </location>
</feature>
<feature type="region of interest" description="Disordered" evidence="1">
    <location>
        <begin position="71"/>
        <end position="106"/>
    </location>
</feature>
<comment type="caution">
    <text evidence="2">The sequence shown here is derived from an EMBL/GenBank/DDBJ whole genome shotgun (WGS) entry which is preliminary data.</text>
</comment>
<evidence type="ECO:0000313" key="3">
    <source>
        <dbReference type="Proteomes" id="UP001279734"/>
    </source>
</evidence>
<accession>A0AAD3SI11</accession>
<proteinExistence type="predicted"/>
<sequence>MVQFTRLKTLAHNYLFNRDIFTNKRSLQKPGIGKTKQKNHHQQQEEVVMADQKEAAAMAKAWDHEAQFPMSKETCKNNGGATGHFLGKKVLESPVERKTLADGPKN</sequence>